<name>A0ACD1E2F7_9MICO</name>
<accession>A0ACD1E2F7</accession>
<dbReference type="EMBL" id="CP076544">
    <property type="protein sequence ID" value="QWS32931.1"/>
    <property type="molecule type" value="Genomic_DNA"/>
</dbReference>
<evidence type="ECO:0000313" key="2">
    <source>
        <dbReference type="Proteomes" id="UP000681794"/>
    </source>
</evidence>
<proteinExistence type="predicted"/>
<keyword evidence="2" id="KW-1185">Reference proteome</keyword>
<dbReference type="Proteomes" id="UP000681794">
    <property type="component" value="Chromosome"/>
</dbReference>
<reference evidence="1" key="1">
    <citation type="submission" date="2021-06" db="EMBL/GenBank/DDBJ databases">
        <authorList>
            <person name="Ellington A.J."/>
            <person name="Bryan N.C."/>
            <person name="Christner B.C."/>
            <person name="Reisch C.R."/>
        </authorList>
    </citation>
    <scope>NUCLEOTIDE SEQUENCE</scope>
    <source>
        <strain evidence="1">L6-1</strain>
    </source>
</reference>
<evidence type="ECO:0000313" key="1">
    <source>
        <dbReference type="EMBL" id="QWS32931.1"/>
    </source>
</evidence>
<sequence>MTTNPPGNDSGTPIHDATAAAEGHEIHPGVTVPSYASGTPVERPSGFDDLEPLDAEPLDAIPADTQLPAGTAPIGSLSATSTSSAGHADSGSDSSGGKAKADAAKGAASDVAGDAKEKAADVAGTAKEQAANVASEVSDHARQLFGQASGTVKDQAADQQQKAASGLRTIGDQLGKMADNDDEQGLAAKVVRDLSNRAGSFAGYLEGRDPGSLVDEVKSFAARRPGTFIAIAAGAGILAGRLTKALTTEIKHEKEAEARSATATSGTTGHDAPTSTTGYDTTGLGTTGTTGLGTTGTTGTTGTGTTGTGPLV</sequence>
<gene>
    <name evidence="1" type="ORF">KM842_11785</name>
</gene>
<organism evidence="1 2">
    <name type="scientific">Curtobacterium aetherium</name>
    <dbReference type="NCBI Taxonomy" id="2841594"/>
    <lineage>
        <taxon>Bacteria</taxon>
        <taxon>Bacillati</taxon>
        <taxon>Actinomycetota</taxon>
        <taxon>Actinomycetes</taxon>
        <taxon>Micrococcales</taxon>
        <taxon>Microbacteriaceae</taxon>
        <taxon>Curtobacterium</taxon>
    </lineage>
</organism>
<protein>
    <submittedName>
        <fullName evidence="1">Uncharacterized protein</fullName>
    </submittedName>
</protein>